<keyword evidence="3" id="KW-1185">Reference proteome</keyword>
<evidence type="ECO:0000313" key="3">
    <source>
        <dbReference type="Proteomes" id="UP000532746"/>
    </source>
</evidence>
<evidence type="ECO:0000313" key="2">
    <source>
        <dbReference type="EMBL" id="MBB6059697.1"/>
    </source>
</evidence>
<dbReference type="EMBL" id="JACHGG010000003">
    <property type="protein sequence ID" value="MBB6059697.1"/>
    <property type="molecule type" value="Genomic_DNA"/>
</dbReference>
<dbReference type="RefSeq" id="WP_183403851.1">
    <property type="nucleotide sequence ID" value="NZ_JACHGG010000003.1"/>
</dbReference>
<keyword evidence="1" id="KW-0472">Membrane</keyword>
<dbReference type="Proteomes" id="UP000532746">
    <property type="component" value="Unassembled WGS sequence"/>
</dbReference>
<protein>
    <submittedName>
        <fullName evidence="2">Uncharacterized protein</fullName>
    </submittedName>
</protein>
<evidence type="ECO:0000256" key="1">
    <source>
        <dbReference type="SAM" id="Phobius"/>
    </source>
</evidence>
<feature type="transmembrane region" description="Helical" evidence="1">
    <location>
        <begin position="20"/>
        <end position="42"/>
    </location>
</feature>
<name>A0A7W9T158_9BACT</name>
<dbReference type="AlphaFoldDB" id="A0A7W9T158"/>
<gene>
    <name evidence="2" type="ORF">HNQ93_002557</name>
</gene>
<keyword evidence="1" id="KW-0812">Transmembrane</keyword>
<reference evidence="2 3" key="1">
    <citation type="submission" date="2020-08" db="EMBL/GenBank/DDBJ databases">
        <title>Genomic Encyclopedia of Type Strains, Phase IV (KMG-IV): sequencing the most valuable type-strain genomes for metagenomic binning, comparative biology and taxonomic classification.</title>
        <authorList>
            <person name="Goeker M."/>
        </authorList>
    </citation>
    <scope>NUCLEOTIDE SEQUENCE [LARGE SCALE GENOMIC DNA]</scope>
    <source>
        <strain evidence="2 3">DSM 26718</strain>
    </source>
</reference>
<sequence length="55" mass="6199">MLDIDDIIGEAVTESVFGGLLRWVCRLLKNLFLFVVSPYLLLRGWVHARPRSGGV</sequence>
<accession>A0A7W9T158</accession>
<keyword evidence="1" id="KW-1133">Transmembrane helix</keyword>
<proteinExistence type="predicted"/>
<comment type="caution">
    <text evidence="2">The sequence shown here is derived from an EMBL/GenBank/DDBJ whole genome shotgun (WGS) entry which is preliminary data.</text>
</comment>
<organism evidence="2 3">
    <name type="scientific">Hymenobacter luteus</name>
    <dbReference type="NCBI Taxonomy" id="1411122"/>
    <lineage>
        <taxon>Bacteria</taxon>
        <taxon>Pseudomonadati</taxon>
        <taxon>Bacteroidota</taxon>
        <taxon>Cytophagia</taxon>
        <taxon>Cytophagales</taxon>
        <taxon>Hymenobacteraceae</taxon>
        <taxon>Hymenobacter</taxon>
    </lineage>
</organism>